<accession>A0A1G4I572</accession>
<sequence length="102" mass="11883">MLDDLGVKGLQDLDVSFLYDFTDNLKQYPNHVFRRVDAFPHERSYFVLDSPHTPSPQWLPAPHCMSVRLLFDEHLRVRTSEVSAPFFLNRPPFLPLTLLNDA</sequence>
<organism evidence="1 2">
    <name type="scientific">Trypanosoma equiperdum</name>
    <dbReference type="NCBI Taxonomy" id="5694"/>
    <lineage>
        <taxon>Eukaryota</taxon>
        <taxon>Discoba</taxon>
        <taxon>Euglenozoa</taxon>
        <taxon>Kinetoplastea</taxon>
        <taxon>Metakinetoplastina</taxon>
        <taxon>Trypanosomatida</taxon>
        <taxon>Trypanosomatidae</taxon>
        <taxon>Trypanosoma</taxon>
    </lineage>
</organism>
<evidence type="ECO:0000313" key="2">
    <source>
        <dbReference type="Proteomes" id="UP000195570"/>
    </source>
</evidence>
<gene>
    <name evidence="1" type="ORF">TEOVI_000819200</name>
</gene>
<protein>
    <submittedName>
        <fullName evidence="1">Uncharacterized protein</fullName>
    </submittedName>
</protein>
<dbReference type="Proteomes" id="UP000195570">
    <property type="component" value="Unassembled WGS sequence"/>
</dbReference>
<dbReference type="VEuPathDB" id="TriTrypDB:TEOVI_000819200"/>
<proteinExistence type="predicted"/>
<dbReference type="RefSeq" id="XP_067078365.1">
    <property type="nucleotide sequence ID" value="XM_067222264.1"/>
</dbReference>
<name>A0A1G4I572_TRYEQ</name>
<evidence type="ECO:0000313" key="1">
    <source>
        <dbReference type="EMBL" id="SCU66996.1"/>
    </source>
</evidence>
<keyword evidence="2" id="KW-1185">Reference proteome</keyword>
<reference evidence="1" key="1">
    <citation type="submission" date="2016-09" db="EMBL/GenBank/DDBJ databases">
        <authorList>
            <person name="Hebert L."/>
            <person name="Moumen B."/>
        </authorList>
    </citation>
    <scope>NUCLEOTIDE SEQUENCE [LARGE SCALE GENOMIC DNA]</scope>
    <source>
        <strain evidence="1">OVI</strain>
    </source>
</reference>
<dbReference type="GeneID" id="92382126"/>
<dbReference type="AlphaFoldDB" id="A0A1G4I572"/>
<comment type="caution">
    <text evidence="1">The sequence shown here is derived from an EMBL/GenBank/DDBJ whole genome shotgun (WGS) entry which is preliminary data.</text>
</comment>
<dbReference type="EMBL" id="CZPT02000660">
    <property type="protein sequence ID" value="SCU66996.1"/>
    <property type="molecule type" value="Genomic_DNA"/>
</dbReference>